<dbReference type="GO" id="GO:0003993">
    <property type="term" value="F:acid phosphatase activity"/>
    <property type="evidence" value="ECO:0007669"/>
    <property type="project" value="InterPro"/>
</dbReference>
<dbReference type="InterPro" id="IPR003961">
    <property type="entry name" value="FN3_dom"/>
</dbReference>
<feature type="domain" description="Fibronectin type-III" evidence="4">
    <location>
        <begin position="959"/>
        <end position="1050"/>
    </location>
</feature>
<protein>
    <recommendedName>
        <fullName evidence="7">Fibronectin type III domain-containing protein</fullName>
    </recommendedName>
</protein>
<organism evidence="5 6">
    <name type="scientific">Handelsmanbacteria sp. (strain RIFCSPLOWO2_12_FULL_64_10)</name>
    <dbReference type="NCBI Taxonomy" id="1817868"/>
    <lineage>
        <taxon>Bacteria</taxon>
        <taxon>Candidatus Handelsmaniibacteriota</taxon>
    </lineage>
</organism>
<dbReference type="Gene3D" id="2.60.40.10">
    <property type="entry name" value="Immunoglobulins"/>
    <property type="match status" value="7"/>
</dbReference>
<dbReference type="InterPro" id="IPR008963">
    <property type="entry name" value="Purple_acid_Pase-like_N"/>
</dbReference>
<dbReference type="AlphaFoldDB" id="A0A1F6CWA6"/>
<dbReference type="EMBL" id="MFKF01000121">
    <property type="protein sequence ID" value="OGG53444.1"/>
    <property type="molecule type" value="Genomic_DNA"/>
</dbReference>
<dbReference type="InterPro" id="IPR013783">
    <property type="entry name" value="Ig-like_fold"/>
</dbReference>
<feature type="region of interest" description="Disordered" evidence="2">
    <location>
        <begin position="622"/>
        <end position="651"/>
    </location>
</feature>
<dbReference type="SUPFAM" id="SSF49265">
    <property type="entry name" value="Fibronectin type III"/>
    <property type="match status" value="3"/>
</dbReference>
<feature type="domain" description="Fibronectin type-III" evidence="4">
    <location>
        <begin position="433"/>
        <end position="522"/>
    </location>
</feature>
<accession>A0A1F6CWA6</accession>
<dbReference type="CDD" id="cd00063">
    <property type="entry name" value="FN3"/>
    <property type="match status" value="6"/>
</dbReference>
<name>A0A1F6CWA6_HANXR</name>
<evidence type="ECO:0000259" key="3">
    <source>
        <dbReference type="PROSITE" id="PS50222"/>
    </source>
</evidence>
<gene>
    <name evidence="5" type="ORF">A3F84_12730</name>
</gene>
<feature type="domain" description="Fibronectin type-III" evidence="4">
    <location>
        <begin position="665"/>
        <end position="755"/>
    </location>
</feature>
<feature type="domain" description="Fibronectin type-III" evidence="4">
    <location>
        <begin position="130"/>
        <end position="221"/>
    </location>
</feature>
<dbReference type="Pfam" id="PF16656">
    <property type="entry name" value="Pur_ac_phosph_N"/>
    <property type="match status" value="4"/>
</dbReference>
<dbReference type="PANTHER" id="PTHR46708:SF2">
    <property type="entry name" value="FIBRONECTIN TYPE-III DOMAIN-CONTAINING PROTEIN"/>
    <property type="match status" value="1"/>
</dbReference>
<dbReference type="InterPro" id="IPR036116">
    <property type="entry name" value="FN3_sf"/>
</dbReference>
<dbReference type="Proteomes" id="UP000178606">
    <property type="component" value="Unassembled WGS sequence"/>
</dbReference>
<dbReference type="GO" id="GO:0000272">
    <property type="term" value="P:polysaccharide catabolic process"/>
    <property type="evidence" value="ECO:0007669"/>
    <property type="project" value="InterPro"/>
</dbReference>
<feature type="domain" description="Fibronectin type-III" evidence="4">
    <location>
        <begin position="231"/>
        <end position="323"/>
    </location>
</feature>
<comment type="caution">
    <text evidence="5">The sequence shown here is derived from an EMBL/GenBank/DDBJ whole genome shotgun (WGS) entry which is preliminary data.</text>
</comment>
<feature type="domain" description="Fibronectin type-III" evidence="4">
    <location>
        <begin position="760"/>
        <end position="852"/>
    </location>
</feature>
<evidence type="ECO:0000313" key="6">
    <source>
        <dbReference type="Proteomes" id="UP000178606"/>
    </source>
</evidence>
<dbReference type="InterPro" id="IPR015914">
    <property type="entry name" value="PAPs_N"/>
</dbReference>
<dbReference type="InterPro" id="IPR002048">
    <property type="entry name" value="EF_hand_dom"/>
</dbReference>
<keyword evidence="1" id="KW-0677">Repeat</keyword>
<reference evidence="5 6" key="1">
    <citation type="journal article" date="2016" name="Nat. Commun.">
        <title>Thousands of microbial genomes shed light on interconnected biogeochemical processes in an aquifer system.</title>
        <authorList>
            <person name="Anantharaman K."/>
            <person name="Brown C.T."/>
            <person name="Hug L.A."/>
            <person name="Sharon I."/>
            <person name="Castelle C.J."/>
            <person name="Probst A.J."/>
            <person name="Thomas B.C."/>
            <person name="Singh A."/>
            <person name="Wilkins M.J."/>
            <person name="Karaoz U."/>
            <person name="Brodie E.L."/>
            <person name="Williams K.H."/>
            <person name="Hubbard S.S."/>
            <person name="Banfield J.F."/>
        </authorList>
    </citation>
    <scope>NUCLEOTIDE SEQUENCE [LARGE SCALE GENOMIC DNA]</scope>
    <source>
        <strain evidence="6">RIFCSPLOWO2_12_FULL_64_10</strain>
    </source>
</reference>
<proteinExistence type="predicted"/>
<evidence type="ECO:0000256" key="2">
    <source>
        <dbReference type="SAM" id="MobiDB-lite"/>
    </source>
</evidence>
<sequence length="1221" mass="130403">MSAGTEYFYRVISSGDTSEVFSFKTRKAARTALPVILEGPVAQGVGVDRATIFWRTDEVSSSEVEFDTTSTISSREVIRPEPVVDHTVTLTDLSPGTTYYYRVRSTALSRLSVPSEVFHFTTLAVRDTAGPTILEGPAVTVRAVSGFTVGWVTDEISTSEVVYGPPDSLDQSRSVPGLVQRHSVSVSGLRPATRYGFRVRSVDAASNPREGDSFAVTTLADTLVDRTSPRLVSPPSVAGVTHQEATLGWDTDEPANGLVEFGRTAGDLSEVQGEARTYTTNHSVRLTDLSAATTYYYRVSSTDAAGNGPTRNTGDLTFTTRAAPDTISAAITSGPTVVSTTDRTVTLEWRTDELSDSQVDYAAGLDTTASRLRQQVLLPEATTAHRVTLTNLTPDTAYAFRVGSQDLARNPRTFSAGRTSSTLAAPDTIPPDIVGTPTVLEVTASTATLVWTTDEPTGAVVEYGTGDFNAGRVERGALEKSHTVTLTGLLPDTEHRYRITSRDREGNGVTTDPTITIPPARTRLRSVILRFRTARVADTTLPVIVEGPIVQISGNNVVARWVTDELSNSRVVYAKPDDYNRPGFESEVFDARLVTQHTVTMGGLDLGTQYLFRCVSSDAAGNTVRSRDRGRSSKPVDGGGLALQPPGGDGSFVTAPQADRQAPVILSGPTVTGSTSTSLTLEWATDEVSDSFADYGPGERTTSRAEDGTPVTRHRLVLTKLTPGTAYTFKVGSADPSRNGPTLSKKPAVGSTSAEVDVTSPKILGGAAVSYKSDRQATITWLTDETSSSLVEYGAEKAMTQVRSIPDRAKEHQVTLTNLAANTAYTFRAGSLDASSNGPTWSQTLTFTTDPTPDTTPPRIVGDPKVSAATDGAATVEWQTDELSDSAVRFGAAAATLGFNVGSAEAVTAHRVALTNLKPATTYFLRVSSIDRSGNGPTLSPEGGRTVSFTTAAARDTVPPAQVKAVLGLPGSRVALLSWPSSPEADLAGYNVYRGTGDEALRLIASNLPNARFIDEGLTDETTYRYAVTALDRAGNEGPRPDAIALTPSSRNAPTAPAFRGVQGKPLTPTFVVENATSPRNNALTYTFQVSARADFADVAASEAGGKEGNESEEKGLTAWIIPRELTDGGTYYLRVRANDGAFDGPFMSPYTFRADAKALERPGDFNGDLTVDFDDFFLFAQAFGERATEKFTKFDMVKNGEIDFEDFFAFAGAFGKRYDR</sequence>
<feature type="domain" description="Fibronectin type-III" evidence="4">
    <location>
        <begin position="860"/>
        <end position="954"/>
    </location>
</feature>
<evidence type="ECO:0000313" key="5">
    <source>
        <dbReference type="EMBL" id="OGG53444.1"/>
    </source>
</evidence>
<feature type="region of interest" description="Disordered" evidence="2">
    <location>
        <begin position="731"/>
        <end position="753"/>
    </location>
</feature>
<evidence type="ECO:0000259" key="4">
    <source>
        <dbReference type="PROSITE" id="PS50853"/>
    </source>
</evidence>
<dbReference type="SUPFAM" id="SSF49363">
    <property type="entry name" value="Purple acid phosphatase, N-terminal domain"/>
    <property type="match status" value="4"/>
</dbReference>
<dbReference type="InterPro" id="IPR050991">
    <property type="entry name" value="ECM_Regulatory_Proteins"/>
</dbReference>
<dbReference type="PANTHER" id="PTHR46708">
    <property type="entry name" value="TENASCIN"/>
    <property type="match status" value="1"/>
</dbReference>
<dbReference type="Gene3D" id="2.60.40.380">
    <property type="entry name" value="Purple acid phosphatase-like, N-terminal"/>
    <property type="match status" value="3"/>
</dbReference>
<dbReference type="PROSITE" id="PS50853">
    <property type="entry name" value="FN3"/>
    <property type="match status" value="9"/>
</dbReference>
<dbReference type="SMART" id="SM00060">
    <property type="entry name" value="FN3"/>
    <property type="match status" value="10"/>
</dbReference>
<evidence type="ECO:0000256" key="1">
    <source>
        <dbReference type="ARBA" id="ARBA00022737"/>
    </source>
</evidence>
<dbReference type="GO" id="GO:0005509">
    <property type="term" value="F:calcium ion binding"/>
    <property type="evidence" value="ECO:0007669"/>
    <property type="project" value="InterPro"/>
</dbReference>
<evidence type="ECO:0008006" key="7">
    <source>
        <dbReference type="Google" id="ProtNLM"/>
    </source>
</evidence>
<dbReference type="InterPro" id="IPR036439">
    <property type="entry name" value="Dockerin_dom_sf"/>
</dbReference>
<feature type="domain" description="Fibronectin type-III" evidence="4">
    <location>
        <begin position="331"/>
        <end position="425"/>
    </location>
</feature>
<feature type="domain" description="EF-hand" evidence="3">
    <location>
        <begin position="1183"/>
        <end position="1218"/>
    </location>
</feature>
<feature type="domain" description="Fibronectin type-III" evidence="4">
    <location>
        <begin position="36"/>
        <end position="125"/>
    </location>
</feature>
<dbReference type="Gene3D" id="1.10.1330.10">
    <property type="entry name" value="Dockerin domain"/>
    <property type="match status" value="1"/>
</dbReference>
<dbReference type="PROSITE" id="PS50222">
    <property type="entry name" value="EF_HAND_2"/>
    <property type="match status" value="1"/>
</dbReference>